<comment type="caution">
    <text evidence="10">The sequence shown here is derived from an EMBL/GenBank/DDBJ whole genome shotgun (WGS) entry which is preliminary data.</text>
</comment>
<dbReference type="AlphaFoldDB" id="A0A921NV70"/>
<dbReference type="EC" id="2.7.13.3" evidence="2"/>
<evidence type="ECO:0000256" key="2">
    <source>
        <dbReference type="ARBA" id="ARBA00012438"/>
    </source>
</evidence>
<evidence type="ECO:0000259" key="9">
    <source>
        <dbReference type="SMART" id="SM00911"/>
    </source>
</evidence>
<accession>A0A921NV70</accession>
<organism evidence="10 11">
    <name type="scientific">Profundibacterium mesophilum KAUST100406-0324</name>
    <dbReference type="NCBI Taxonomy" id="1037889"/>
    <lineage>
        <taxon>Bacteria</taxon>
        <taxon>Pseudomonadati</taxon>
        <taxon>Pseudomonadota</taxon>
        <taxon>Alphaproteobacteria</taxon>
        <taxon>Rhodobacterales</taxon>
        <taxon>Roseobacteraceae</taxon>
        <taxon>Profundibacterium</taxon>
    </lineage>
</organism>
<dbReference type="Proteomes" id="UP000698242">
    <property type="component" value="Unassembled WGS sequence"/>
</dbReference>
<comment type="catalytic activity">
    <reaction evidence="1">
        <text>ATP + protein L-histidine = ADP + protein N-phospho-L-histidine.</text>
        <dbReference type="EC" id="2.7.13.3"/>
    </reaction>
</comment>
<dbReference type="PANTHER" id="PTHR41523">
    <property type="entry name" value="TWO-COMPONENT SYSTEM SENSOR PROTEIN"/>
    <property type="match status" value="1"/>
</dbReference>
<dbReference type="InterPro" id="IPR036890">
    <property type="entry name" value="HATPase_C_sf"/>
</dbReference>
<keyword evidence="5" id="KW-0547">Nucleotide-binding</keyword>
<evidence type="ECO:0000256" key="4">
    <source>
        <dbReference type="ARBA" id="ARBA00022679"/>
    </source>
</evidence>
<dbReference type="EMBL" id="APKE01000018">
    <property type="protein sequence ID" value="KAF0676105.1"/>
    <property type="molecule type" value="Genomic_DNA"/>
</dbReference>
<reference evidence="10" key="1">
    <citation type="submission" date="2013-03" db="EMBL/GenBank/DDBJ databases">
        <title>Genome Sequence of the Profundibacterium mesophilum strain KAUST100406-0324T from Red Sea, a novel genus in the family Rhodobacteraceae.</title>
        <authorList>
            <person name="Essack M."/>
            <person name="Alam I."/>
            <person name="Lafi F."/>
            <person name="Alawi W."/>
            <person name="Kamanu F."/>
            <person name="Al-Suwailem A."/>
            <person name="Lee O.O."/>
            <person name="Xu Y."/>
            <person name="Bajic V."/>
            <person name="Qian P.-Y."/>
            <person name="Archer J."/>
        </authorList>
    </citation>
    <scope>NUCLEOTIDE SEQUENCE</scope>
    <source>
        <strain evidence="10">KAUST100406-0324</strain>
    </source>
</reference>
<evidence type="ECO:0000313" key="10">
    <source>
        <dbReference type="EMBL" id="KAF0676105.1"/>
    </source>
</evidence>
<keyword evidence="3" id="KW-0597">Phosphoprotein</keyword>
<keyword evidence="7" id="KW-0067">ATP-binding</keyword>
<dbReference type="SMART" id="SM00911">
    <property type="entry name" value="HWE_HK"/>
    <property type="match status" value="1"/>
</dbReference>
<evidence type="ECO:0000256" key="7">
    <source>
        <dbReference type="ARBA" id="ARBA00022840"/>
    </source>
</evidence>
<dbReference type="RefSeq" id="WP_159965099.1">
    <property type="nucleotide sequence ID" value="NZ_APKE01000018.1"/>
</dbReference>
<dbReference type="GO" id="GO:0004673">
    <property type="term" value="F:protein histidine kinase activity"/>
    <property type="evidence" value="ECO:0007669"/>
    <property type="project" value="UniProtKB-EC"/>
</dbReference>
<dbReference type="PANTHER" id="PTHR41523:SF7">
    <property type="entry name" value="HISTIDINE KINASE"/>
    <property type="match status" value="1"/>
</dbReference>
<dbReference type="GO" id="GO:0032259">
    <property type="term" value="P:methylation"/>
    <property type="evidence" value="ECO:0007669"/>
    <property type="project" value="UniProtKB-KW"/>
</dbReference>
<dbReference type="GO" id="GO:0005524">
    <property type="term" value="F:ATP binding"/>
    <property type="evidence" value="ECO:0007669"/>
    <property type="project" value="UniProtKB-KW"/>
</dbReference>
<protein>
    <recommendedName>
        <fullName evidence="2">histidine kinase</fullName>
        <ecNumber evidence="2">2.7.13.3</ecNumber>
    </recommendedName>
</protein>
<evidence type="ECO:0000256" key="5">
    <source>
        <dbReference type="ARBA" id="ARBA00022741"/>
    </source>
</evidence>
<keyword evidence="8" id="KW-0175">Coiled coil</keyword>
<keyword evidence="6" id="KW-0418">Kinase</keyword>
<keyword evidence="4 10" id="KW-0808">Transferase</keyword>
<dbReference type="OrthoDB" id="9816309at2"/>
<evidence type="ECO:0000256" key="8">
    <source>
        <dbReference type="SAM" id="Coils"/>
    </source>
</evidence>
<keyword evidence="10" id="KW-0489">Methyltransferase</keyword>
<dbReference type="InterPro" id="IPR011102">
    <property type="entry name" value="Sig_transdc_His_kinase_HWE"/>
</dbReference>
<feature type="coiled-coil region" evidence="8">
    <location>
        <begin position="136"/>
        <end position="163"/>
    </location>
</feature>
<evidence type="ECO:0000256" key="1">
    <source>
        <dbReference type="ARBA" id="ARBA00000085"/>
    </source>
</evidence>
<evidence type="ECO:0000256" key="6">
    <source>
        <dbReference type="ARBA" id="ARBA00022777"/>
    </source>
</evidence>
<evidence type="ECO:0000256" key="3">
    <source>
        <dbReference type="ARBA" id="ARBA00022553"/>
    </source>
</evidence>
<keyword evidence="11" id="KW-1185">Reference proteome</keyword>
<sequence>MAASDHPAVLICAPLRQDALQIATSLGADFPQPTVICEDIVQVRERVGDLDHPAAGMLIISQEAASKEMRDLLDEILAHEPAWSRMPVLFLVSANRASPPACGAGGYGGHEHHYVVLERPVRPDVLRRLCASLCAARRRQFEMAALLEKLREAERNQRFLFDELQHRMRNMLAVLQAIFKLSARRARDLNSFVDSFEARLASFASTHSALSRDRTQRMDLADLVRINVETYSAHEGQLSIDGPPTELPAALSFEIAIIVHELATNAAKYGALSTSNGRVEVKWQVRQGAQGGRNVEIDWRERGGPPVHAPVRKGLGSALIKGRNLAGASRIEVTYDPDGLHWHGWIDLDAA</sequence>
<name>A0A921NV70_9RHOB</name>
<proteinExistence type="predicted"/>
<gene>
    <name evidence="10" type="ORF">PMES_01567</name>
</gene>
<dbReference type="Gene3D" id="3.30.565.10">
    <property type="entry name" value="Histidine kinase-like ATPase, C-terminal domain"/>
    <property type="match status" value="1"/>
</dbReference>
<dbReference type="GO" id="GO:0008168">
    <property type="term" value="F:methyltransferase activity"/>
    <property type="evidence" value="ECO:0007669"/>
    <property type="project" value="UniProtKB-KW"/>
</dbReference>
<feature type="domain" description="Signal transduction histidine kinase HWE region" evidence="9">
    <location>
        <begin position="163"/>
        <end position="244"/>
    </location>
</feature>
<evidence type="ECO:0000313" key="11">
    <source>
        <dbReference type="Proteomes" id="UP000698242"/>
    </source>
</evidence>
<dbReference type="Pfam" id="PF07536">
    <property type="entry name" value="HWE_HK"/>
    <property type="match status" value="1"/>
</dbReference>